<feature type="transmembrane region" description="Helical" evidence="1">
    <location>
        <begin position="134"/>
        <end position="154"/>
    </location>
</feature>
<dbReference type="OrthoDB" id="4582561at2759"/>
<keyword evidence="1" id="KW-1133">Transmembrane helix</keyword>
<accession>A0A1Y2ABF0</accession>
<dbReference type="STRING" id="1231657.A0A1Y2ABF0"/>
<feature type="transmembrane region" description="Helical" evidence="1">
    <location>
        <begin position="272"/>
        <end position="293"/>
    </location>
</feature>
<evidence type="ECO:0000256" key="1">
    <source>
        <dbReference type="SAM" id="Phobius"/>
    </source>
</evidence>
<sequence>MSNHSVVDCANLASRSHFESYVSSLSKAFNGNFSLVDTCKAEVCGALWGTGSPDISGIGMTIGYVLESAIPVFLAIAFFLTTSTISTSRPNGRMLVSHATETFWDNAVFFTVSIQLASIVVLSRANFGISTDGMGAITMEITWAISCLTMLPLLPLTMSPAMFREDDSDFLQQPVFSTAGVIGQKDRPTAKEIAEVNRRKERLEARDRQRFFLFVMCWLLSVYPFLSRMVAAFEKSQIGSGKGAVISTVDWGKIEEVCFHGVNTIQTSEERAMTALSIVSWLSVSLVIIYRIFLSLVEPEKHPTVWDWLQKRKLTVAPETPRQRLLWIALSVVVPLLSATQLWTVFRLRGLQKAMTRATGGKFADGQFTFGQIVSVAVFVPVLVELGYLVRNRNLYFIKTQQAGSEDR</sequence>
<gene>
    <name evidence="2" type="ORF">BCR34DRAFT_595319</name>
</gene>
<feature type="transmembrane region" description="Helical" evidence="1">
    <location>
        <begin position="366"/>
        <end position="390"/>
    </location>
</feature>
<keyword evidence="1" id="KW-0472">Membrane</keyword>
<reference evidence="2 3" key="1">
    <citation type="submission" date="2016-07" db="EMBL/GenBank/DDBJ databases">
        <title>Pervasive Adenine N6-methylation of Active Genes in Fungi.</title>
        <authorList>
            <consortium name="DOE Joint Genome Institute"/>
            <person name="Mondo S.J."/>
            <person name="Dannebaum R.O."/>
            <person name="Kuo R.C."/>
            <person name="Labutti K."/>
            <person name="Haridas S."/>
            <person name="Kuo A."/>
            <person name="Salamov A."/>
            <person name="Ahrendt S.R."/>
            <person name="Lipzen A."/>
            <person name="Sullivan W."/>
            <person name="Andreopoulos W.B."/>
            <person name="Clum A."/>
            <person name="Lindquist E."/>
            <person name="Daum C."/>
            <person name="Ramamoorthy G.K."/>
            <person name="Gryganskyi A."/>
            <person name="Culley D."/>
            <person name="Magnuson J.K."/>
            <person name="James T.Y."/>
            <person name="O'Malley M.A."/>
            <person name="Stajich J.E."/>
            <person name="Spatafora J.W."/>
            <person name="Visel A."/>
            <person name="Grigoriev I.V."/>
        </authorList>
    </citation>
    <scope>NUCLEOTIDE SEQUENCE [LARGE SCALE GENOMIC DNA]</scope>
    <source>
        <strain evidence="2 3">CBS 115471</strain>
    </source>
</reference>
<name>A0A1Y2ABF0_9PLEO</name>
<keyword evidence="1" id="KW-0812">Transmembrane</keyword>
<feature type="transmembrane region" description="Helical" evidence="1">
    <location>
        <begin position="62"/>
        <end position="82"/>
    </location>
</feature>
<organism evidence="2 3">
    <name type="scientific">Clohesyomyces aquaticus</name>
    <dbReference type="NCBI Taxonomy" id="1231657"/>
    <lineage>
        <taxon>Eukaryota</taxon>
        <taxon>Fungi</taxon>
        <taxon>Dikarya</taxon>
        <taxon>Ascomycota</taxon>
        <taxon>Pezizomycotina</taxon>
        <taxon>Dothideomycetes</taxon>
        <taxon>Pleosporomycetidae</taxon>
        <taxon>Pleosporales</taxon>
        <taxon>Lindgomycetaceae</taxon>
        <taxon>Clohesyomyces</taxon>
    </lineage>
</organism>
<feature type="transmembrane region" description="Helical" evidence="1">
    <location>
        <begin position="209"/>
        <end position="226"/>
    </location>
</feature>
<feature type="transmembrane region" description="Helical" evidence="1">
    <location>
        <begin position="325"/>
        <end position="346"/>
    </location>
</feature>
<keyword evidence="3" id="KW-1185">Reference proteome</keyword>
<dbReference type="EMBL" id="MCFA01000001">
    <property type="protein sequence ID" value="ORY19879.1"/>
    <property type="molecule type" value="Genomic_DNA"/>
</dbReference>
<protein>
    <recommendedName>
        <fullName evidence="4">Transmembrane protein</fullName>
    </recommendedName>
</protein>
<feature type="transmembrane region" description="Helical" evidence="1">
    <location>
        <begin position="103"/>
        <end position="122"/>
    </location>
</feature>
<proteinExistence type="predicted"/>
<comment type="caution">
    <text evidence="2">The sequence shown here is derived from an EMBL/GenBank/DDBJ whole genome shotgun (WGS) entry which is preliminary data.</text>
</comment>
<dbReference type="Proteomes" id="UP000193144">
    <property type="component" value="Unassembled WGS sequence"/>
</dbReference>
<dbReference type="AlphaFoldDB" id="A0A1Y2ABF0"/>
<evidence type="ECO:0000313" key="2">
    <source>
        <dbReference type="EMBL" id="ORY19879.1"/>
    </source>
</evidence>
<evidence type="ECO:0000313" key="3">
    <source>
        <dbReference type="Proteomes" id="UP000193144"/>
    </source>
</evidence>
<evidence type="ECO:0008006" key="4">
    <source>
        <dbReference type="Google" id="ProtNLM"/>
    </source>
</evidence>